<dbReference type="InterPro" id="IPR000941">
    <property type="entry name" value="Enolase"/>
</dbReference>
<evidence type="ECO:0000259" key="9">
    <source>
        <dbReference type="SMART" id="SM01192"/>
    </source>
</evidence>
<comment type="pathway">
    <text evidence="3">Carbohydrate degradation; glycolysis; pyruvate from D-glyceraldehyde 3-phosphate: step 4/5.</text>
</comment>
<evidence type="ECO:0000256" key="3">
    <source>
        <dbReference type="ARBA" id="ARBA00005031"/>
    </source>
</evidence>
<name>A0A0W8CUT0_PHYNI</name>
<feature type="domain" description="Enolase C-terminal TIM barrel" evidence="9">
    <location>
        <begin position="1"/>
        <end position="263"/>
    </location>
</feature>
<evidence type="ECO:0000256" key="8">
    <source>
        <dbReference type="ARBA" id="ARBA00023239"/>
    </source>
</evidence>
<dbReference type="PANTHER" id="PTHR11902:SF1">
    <property type="entry name" value="ENOLASE"/>
    <property type="match status" value="1"/>
</dbReference>
<comment type="caution">
    <text evidence="11">The sequence shown here is derived from an EMBL/GenBank/DDBJ whole genome shotgun (WGS) entry which is preliminary data.</text>
</comment>
<evidence type="ECO:0000256" key="5">
    <source>
        <dbReference type="ARBA" id="ARBA00012058"/>
    </source>
</evidence>
<dbReference type="GO" id="GO:0006096">
    <property type="term" value="P:glycolytic process"/>
    <property type="evidence" value="ECO:0007669"/>
    <property type="project" value="UniProtKB-UniPathway"/>
</dbReference>
<proteinExistence type="inferred from homology"/>
<dbReference type="PROSITE" id="PS00164">
    <property type="entry name" value="ENOLASE"/>
    <property type="match status" value="1"/>
</dbReference>
<comment type="cofactor">
    <cofactor evidence="1">
        <name>Mg(2+)</name>
        <dbReference type="ChEBI" id="CHEBI:18420"/>
    </cofactor>
</comment>
<evidence type="ECO:0000256" key="6">
    <source>
        <dbReference type="ARBA" id="ARBA00022842"/>
    </source>
</evidence>
<dbReference type="GO" id="GO:0000015">
    <property type="term" value="C:phosphopyruvate hydratase complex"/>
    <property type="evidence" value="ECO:0007669"/>
    <property type="project" value="InterPro"/>
</dbReference>
<comment type="similarity">
    <text evidence="4">Belongs to the enolase family.</text>
</comment>
<dbReference type="SMART" id="SM01193">
    <property type="entry name" value="Enolase_N"/>
    <property type="match status" value="1"/>
</dbReference>
<dbReference type="EC" id="4.2.1.11" evidence="5"/>
<protein>
    <recommendedName>
        <fullName evidence="5">phosphopyruvate hydratase</fullName>
        <ecNumber evidence="5">4.2.1.11</ecNumber>
    </recommendedName>
</protein>
<dbReference type="GO" id="GO:0000287">
    <property type="term" value="F:magnesium ion binding"/>
    <property type="evidence" value="ECO:0007669"/>
    <property type="project" value="InterPro"/>
</dbReference>
<evidence type="ECO:0000259" key="10">
    <source>
        <dbReference type="SMART" id="SM01193"/>
    </source>
</evidence>
<dbReference type="EMBL" id="LNFP01001049">
    <property type="protein sequence ID" value="KUF88016.1"/>
    <property type="molecule type" value="Genomic_DNA"/>
</dbReference>
<feature type="domain" description="Enolase N-terminal" evidence="10">
    <location>
        <begin position="4"/>
        <end position="84"/>
    </location>
</feature>
<reference evidence="11 12" key="1">
    <citation type="submission" date="2015-11" db="EMBL/GenBank/DDBJ databases">
        <title>Genomes and virulence difference between two physiological races of Phytophthora nicotianae.</title>
        <authorList>
            <person name="Liu H."/>
            <person name="Ma X."/>
            <person name="Yu H."/>
            <person name="Fang D."/>
            <person name="Li Y."/>
            <person name="Wang X."/>
            <person name="Wang W."/>
            <person name="Dong Y."/>
            <person name="Xiao B."/>
        </authorList>
    </citation>
    <scope>NUCLEOTIDE SEQUENCE [LARGE SCALE GENOMIC DNA]</scope>
    <source>
        <strain evidence="12">race 1</strain>
    </source>
</reference>
<dbReference type="UniPathway" id="UPA00109">
    <property type="reaction ID" value="UER00187"/>
</dbReference>
<comment type="subcellular location">
    <subcellularLocation>
        <location evidence="2">Cytoplasm</location>
    </subcellularLocation>
</comment>
<evidence type="ECO:0000256" key="7">
    <source>
        <dbReference type="ARBA" id="ARBA00023152"/>
    </source>
</evidence>
<evidence type="ECO:0000256" key="4">
    <source>
        <dbReference type="ARBA" id="ARBA00009604"/>
    </source>
</evidence>
<accession>A0A0W8CUT0</accession>
<dbReference type="InterPro" id="IPR020811">
    <property type="entry name" value="Enolase_N"/>
</dbReference>
<dbReference type="Gene3D" id="3.20.20.120">
    <property type="entry name" value="Enolase-like C-terminal domain"/>
    <property type="match status" value="1"/>
</dbReference>
<dbReference type="SMART" id="SM01192">
    <property type="entry name" value="Enolase_C"/>
    <property type="match status" value="1"/>
</dbReference>
<keyword evidence="8" id="KW-0456">Lyase</keyword>
<dbReference type="InterPro" id="IPR020809">
    <property type="entry name" value="Enolase_CS"/>
</dbReference>
<dbReference type="Proteomes" id="UP000054636">
    <property type="component" value="Unassembled WGS sequence"/>
</dbReference>
<organism evidence="11 12">
    <name type="scientific">Phytophthora nicotianae</name>
    <name type="common">Potato buckeye rot agent</name>
    <name type="synonym">Phytophthora parasitica</name>
    <dbReference type="NCBI Taxonomy" id="4792"/>
    <lineage>
        <taxon>Eukaryota</taxon>
        <taxon>Sar</taxon>
        <taxon>Stramenopiles</taxon>
        <taxon>Oomycota</taxon>
        <taxon>Peronosporomycetes</taxon>
        <taxon>Peronosporales</taxon>
        <taxon>Peronosporaceae</taxon>
        <taxon>Phytophthora</taxon>
    </lineage>
</organism>
<evidence type="ECO:0000256" key="2">
    <source>
        <dbReference type="ARBA" id="ARBA00004496"/>
    </source>
</evidence>
<evidence type="ECO:0000256" key="1">
    <source>
        <dbReference type="ARBA" id="ARBA00001946"/>
    </source>
</evidence>
<keyword evidence="6" id="KW-0460">Magnesium</keyword>
<dbReference type="SUPFAM" id="SSF51604">
    <property type="entry name" value="Enolase C-terminal domain-like"/>
    <property type="match status" value="1"/>
</dbReference>
<dbReference type="GO" id="GO:0004634">
    <property type="term" value="F:phosphopyruvate hydratase activity"/>
    <property type="evidence" value="ECO:0007669"/>
    <property type="project" value="UniProtKB-EC"/>
</dbReference>
<dbReference type="PANTHER" id="PTHR11902">
    <property type="entry name" value="ENOLASE"/>
    <property type="match status" value="1"/>
</dbReference>
<sequence>MVSIVSIKARQIFDSRGNPTVEVDLVTELGEYRAAVPSGASTGEFEAWRCEAIKAAGYTNQVRLGMDVAASEFYTGAEDARYNLDFKNENAAESEKISADKLQEVYEGFIAKCANSSKIVSIEDPFDQDDWASWVKFTGKVGKDVQIVGDDLTVTNPTRVKKAIEQKACNALLLKVNQIGSITESIEAVTMAKKAGWGIMASHRSGETEDTFIADLAVGLSAGQIKTGAPCRSERLAKYNQLLRIEEELGNKARYAGEDFRDVEKLGKYSTF</sequence>
<dbReference type="AlphaFoldDB" id="A0A0W8CUT0"/>
<dbReference type="InterPro" id="IPR036849">
    <property type="entry name" value="Enolase-like_C_sf"/>
</dbReference>
<evidence type="ECO:0000313" key="12">
    <source>
        <dbReference type="Proteomes" id="UP000054636"/>
    </source>
</evidence>
<dbReference type="Pfam" id="PF00113">
    <property type="entry name" value="Enolase_C"/>
    <property type="match status" value="1"/>
</dbReference>
<evidence type="ECO:0000313" key="11">
    <source>
        <dbReference type="EMBL" id="KUF88016.1"/>
    </source>
</evidence>
<dbReference type="InterPro" id="IPR020810">
    <property type="entry name" value="Enolase_C"/>
</dbReference>
<gene>
    <name evidence="11" type="ORF">AM588_10001679</name>
</gene>
<keyword evidence="7" id="KW-0324">Glycolysis</keyword>